<dbReference type="InterPro" id="IPR022742">
    <property type="entry name" value="Hydrolase_4"/>
</dbReference>
<sequence length="162" mass="18280">MTDPTPPYISARKPIHHTVPFNGASIYTTFWPVPEGQQIKGRLIYIHGFSEYHALDVMFFDRISNQGYEVFTYDQRGAGLTSTGADKGISNEFHVFNDLDFIIERNIEELKGTNRKLHLFGFSMGGGIVLNYGVKGRYKDSFETIIAIGSVISVDVSYFQLI</sequence>
<evidence type="ECO:0000259" key="1">
    <source>
        <dbReference type="Pfam" id="PF12146"/>
    </source>
</evidence>
<dbReference type="EMBL" id="JAEUBF010000681">
    <property type="protein sequence ID" value="KAH3676051.1"/>
    <property type="molecule type" value="Genomic_DNA"/>
</dbReference>
<comment type="caution">
    <text evidence="2">The sequence shown here is derived from an EMBL/GenBank/DDBJ whole genome shotgun (WGS) entry which is preliminary data.</text>
</comment>
<name>A0A9P8TEM3_9ASCO</name>
<accession>A0A9P8TEM3</accession>
<dbReference type="Pfam" id="PF12146">
    <property type="entry name" value="Hydrolase_4"/>
    <property type="match status" value="1"/>
</dbReference>
<dbReference type="InterPro" id="IPR029058">
    <property type="entry name" value="AB_hydrolase_fold"/>
</dbReference>
<dbReference type="AlphaFoldDB" id="A0A9P8TEM3"/>
<organism evidence="2 3">
    <name type="scientific">Wickerhamomyces mucosus</name>
    <dbReference type="NCBI Taxonomy" id="1378264"/>
    <lineage>
        <taxon>Eukaryota</taxon>
        <taxon>Fungi</taxon>
        <taxon>Dikarya</taxon>
        <taxon>Ascomycota</taxon>
        <taxon>Saccharomycotina</taxon>
        <taxon>Saccharomycetes</taxon>
        <taxon>Phaffomycetales</taxon>
        <taxon>Wickerhamomycetaceae</taxon>
        <taxon>Wickerhamomyces</taxon>
    </lineage>
</organism>
<evidence type="ECO:0000313" key="3">
    <source>
        <dbReference type="Proteomes" id="UP000769528"/>
    </source>
</evidence>
<feature type="domain" description="Serine aminopeptidase S33" evidence="1">
    <location>
        <begin position="38"/>
        <end position="156"/>
    </location>
</feature>
<dbReference type="Gene3D" id="3.40.50.1820">
    <property type="entry name" value="alpha/beta hydrolase"/>
    <property type="match status" value="1"/>
</dbReference>
<dbReference type="OrthoDB" id="10249433at2759"/>
<reference evidence="2" key="1">
    <citation type="journal article" date="2021" name="Open Biol.">
        <title>Shared evolutionary footprints suggest mitochondrial oxidative damage underlies multiple complex I losses in fungi.</title>
        <authorList>
            <person name="Schikora-Tamarit M.A."/>
            <person name="Marcet-Houben M."/>
            <person name="Nosek J."/>
            <person name="Gabaldon T."/>
        </authorList>
    </citation>
    <scope>NUCLEOTIDE SEQUENCE</scope>
    <source>
        <strain evidence="2">CBS6341</strain>
    </source>
</reference>
<dbReference type="Proteomes" id="UP000769528">
    <property type="component" value="Unassembled WGS sequence"/>
</dbReference>
<proteinExistence type="predicted"/>
<evidence type="ECO:0000313" key="2">
    <source>
        <dbReference type="EMBL" id="KAH3676051.1"/>
    </source>
</evidence>
<dbReference type="SUPFAM" id="SSF53474">
    <property type="entry name" value="alpha/beta-Hydrolases"/>
    <property type="match status" value="1"/>
</dbReference>
<protein>
    <recommendedName>
        <fullName evidence="1">Serine aminopeptidase S33 domain-containing protein</fullName>
    </recommendedName>
</protein>
<gene>
    <name evidence="2" type="ORF">WICMUC_002348</name>
</gene>
<reference evidence="2" key="2">
    <citation type="submission" date="2021-01" db="EMBL/GenBank/DDBJ databases">
        <authorList>
            <person name="Schikora-Tamarit M.A."/>
        </authorList>
    </citation>
    <scope>NUCLEOTIDE SEQUENCE</scope>
    <source>
        <strain evidence="2">CBS6341</strain>
    </source>
</reference>
<keyword evidence="3" id="KW-1185">Reference proteome</keyword>